<dbReference type="SUPFAM" id="SSF53850">
    <property type="entry name" value="Periplasmic binding protein-like II"/>
    <property type="match status" value="1"/>
</dbReference>
<comment type="caution">
    <text evidence="3">The sequence shown here is derived from an EMBL/GenBank/DDBJ whole genome shotgun (WGS) entry which is preliminary data.</text>
</comment>
<proteinExistence type="inferred from homology"/>
<dbReference type="PANTHER" id="PTHR30632:SF16">
    <property type="entry name" value="MOLYBDATE_TUNGSTATE-BINDING PROTEIN WTPA"/>
    <property type="match status" value="1"/>
</dbReference>
<gene>
    <name evidence="3" type="ORF">ENU66_09125</name>
</gene>
<dbReference type="PANTHER" id="PTHR30632">
    <property type="entry name" value="MOLYBDATE-BINDING PERIPLASMIC PROTEIN"/>
    <property type="match status" value="1"/>
</dbReference>
<dbReference type="EMBL" id="DTDJ01000055">
    <property type="protein sequence ID" value="HGL18474.1"/>
    <property type="molecule type" value="Genomic_DNA"/>
</dbReference>
<dbReference type="CDD" id="cd13540">
    <property type="entry name" value="PBP2_ModA_WtpA"/>
    <property type="match status" value="1"/>
</dbReference>
<keyword evidence="2" id="KW-0732">Signal</keyword>
<comment type="similarity">
    <text evidence="1">Belongs to the bacterial solute-binding protein 1 family. WtpA subfamily.</text>
</comment>
<reference evidence="3" key="1">
    <citation type="journal article" date="2020" name="mSystems">
        <title>Genome- and Community-Level Interaction Insights into Carbon Utilization and Element Cycling Functions of Hydrothermarchaeota in Hydrothermal Sediment.</title>
        <authorList>
            <person name="Zhou Z."/>
            <person name="Liu Y."/>
            <person name="Xu W."/>
            <person name="Pan J."/>
            <person name="Luo Z.H."/>
            <person name="Li M."/>
        </authorList>
    </citation>
    <scope>NUCLEOTIDE SEQUENCE [LARGE SCALE GENOMIC DNA]</scope>
    <source>
        <strain evidence="3">SpSt-69</strain>
    </source>
</reference>
<accession>A0A7V3ZZG1</accession>
<protein>
    <recommendedName>
        <fullName evidence="4">Molybdate ABC transporter substrate-binding protein</fullName>
    </recommendedName>
</protein>
<feature type="chain" id="PRO_5031446012" description="Molybdate ABC transporter substrate-binding protein" evidence="2">
    <location>
        <begin position="18"/>
        <end position="269"/>
    </location>
</feature>
<dbReference type="GO" id="GO:0030973">
    <property type="term" value="F:molybdate ion binding"/>
    <property type="evidence" value="ECO:0007669"/>
    <property type="project" value="TreeGrafter"/>
</dbReference>
<feature type="signal peptide" evidence="2">
    <location>
        <begin position="1"/>
        <end position="17"/>
    </location>
</feature>
<dbReference type="AlphaFoldDB" id="A0A7V3ZZG1"/>
<sequence length="269" mass="31194">MHLLTLLFLAHLTVLHAGSLSTMMEELAKKFKEETGIEIKRRAGGSLFLANLIKEKRVDWDIFFSADYNITADLKGTFCDTFYTFASNKMVIAYTLKSKYSREINEKNWIQILSRSGIRIGRSNPELDPCGYRTLLLIEILKSKYGEEIANKILANSSEKNVRSKASEIANLLEMGELDYAFLYLNEARTRKLRYLELDDSLNFGNLCLKDYYKQFTITSKNGKVIHGDPIVYSFCINKNSKKREVKIFLEFWEKHGKEFIQKYNLKSL</sequence>
<evidence type="ECO:0000256" key="1">
    <source>
        <dbReference type="ARBA" id="ARBA00009438"/>
    </source>
</evidence>
<dbReference type="InterPro" id="IPR050682">
    <property type="entry name" value="ModA/WtpA"/>
</dbReference>
<dbReference type="Gene3D" id="3.40.190.10">
    <property type="entry name" value="Periplasmic binding protein-like II"/>
    <property type="match status" value="2"/>
</dbReference>
<dbReference type="GO" id="GO:0015689">
    <property type="term" value="P:molybdate ion transport"/>
    <property type="evidence" value="ECO:0007669"/>
    <property type="project" value="TreeGrafter"/>
</dbReference>
<dbReference type="Pfam" id="PF13531">
    <property type="entry name" value="SBP_bac_11"/>
    <property type="match status" value="1"/>
</dbReference>
<evidence type="ECO:0000313" key="3">
    <source>
        <dbReference type="EMBL" id="HGL18474.1"/>
    </source>
</evidence>
<evidence type="ECO:0000256" key="2">
    <source>
        <dbReference type="SAM" id="SignalP"/>
    </source>
</evidence>
<evidence type="ECO:0008006" key="4">
    <source>
        <dbReference type="Google" id="ProtNLM"/>
    </source>
</evidence>
<organism evidence="3">
    <name type="scientific">candidate division WOR-3 bacterium</name>
    <dbReference type="NCBI Taxonomy" id="2052148"/>
    <lineage>
        <taxon>Bacteria</taxon>
        <taxon>Bacteria division WOR-3</taxon>
    </lineage>
</organism>
<name>A0A7V3ZZG1_UNCW3</name>